<dbReference type="Proteomes" id="UP000242188">
    <property type="component" value="Unassembled WGS sequence"/>
</dbReference>
<dbReference type="EMBL" id="NEDP02004986">
    <property type="protein sequence ID" value="OWF43886.1"/>
    <property type="molecule type" value="Genomic_DNA"/>
</dbReference>
<dbReference type="AlphaFoldDB" id="A0A210Q566"/>
<accession>A0A210Q566</accession>
<comment type="caution">
    <text evidence="1">The sequence shown here is derived from an EMBL/GenBank/DDBJ whole genome shotgun (WGS) entry which is preliminary data.</text>
</comment>
<evidence type="ECO:0000313" key="1">
    <source>
        <dbReference type="EMBL" id="OWF43886.1"/>
    </source>
</evidence>
<evidence type="ECO:0000313" key="2">
    <source>
        <dbReference type="Proteomes" id="UP000242188"/>
    </source>
</evidence>
<organism evidence="1 2">
    <name type="scientific">Mizuhopecten yessoensis</name>
    <name type="common">Japanese scallop</name>
    <name type="synonym">Patinopecten yessoensis</name>
    <dbReference type="NCBI Taxonomy" id="6573"/>
    <lineage>
        <taxon>Eukaryota</taxon>
        <taxon>Metazoa</taxon>
        <taxon>Spiralia</taxon>
        <taxon>Lophotrochozoa</taxon>
        <taxon>Mollusca</taxon>
        <taxon>Bivalvia</taxon>
        <taxon>Autobranchia</taxon>
        <taxon>Pteriomorphia</taxon>
        <taxon>Pectinida</taxon>
        <taxon>Pectinoidea</taxon>
        <taxon>Pectinidae</taxon>
        <taxon>Mizuhopecten</taxon>
    </lineage>
</organism>
<gene>
    <name evidence="1" type="ORF">KP79_PYT24627</name>
</gene>
<reference evidence="1 2" key="1">
    <citation type="journal article" date="2017" name="Nat. Ecol. Evol.">
        <title>Scallop genome provides insights into evolution of bilaterian karyotype and development.</title>
        <authorList>
            <person name="Wang S."/>
            <person name="Zhang J."/>
            <person name="Jiao W."/>
            <person name="Li J."/>
            <person name="Xun X."/>
            <person name="Sun Y."/>
            <person name="Guo X."/>
            <person name="Huan P."/>
            <person name="Dong B."/>
            <person name="Zhang L."/>
            <person name="Hu X."/>
            <person name="Sun X."/>
            <person name="Wang J."/>
            <person name="Zhao C."/>
            <person name="Wang Y."/>
            <person name="Wang D."/>
            <person name="Huang X."/>
            <person name="Wang R."/>
            <person name="Lv J."/>
            <person name="Li Y."/>
            <person name="Zhang Z."/>
            <person name="Liu B."/>
            <person name="Lu W."/>
            <person name="Hui Y."/>
            <person name="Liang J."/>
            <person name="Zhou Z."/>
            <person name="Hou R."/>
            <person name="Li X."/>
            <person name="Liu Y."/>
            <person name="Li H."/>
            <person name="Ning X."/>
            <person name="Lin Y."/>
            <person name="Zhao L."/>
            <person name="Xing Q."/>
            <person name="Dou J."/>
            <person name="Li Y."/>
            <person name="Mao J."/>
            <person name="Guo H."/>
            <person name="Dou H."/>
            <person name="Li T."/>
            <person name="Mu C."/>
            <person name="Jiang W."/>
            <person name="Fu Q."/>
            <person name="Fu X."/>
            <person name="Miao Y."/>
            <person name="Liu J."/>
            <person name="Yu Q."/>
            <person name="Li R."/>
            <person name="Liao H."/>
            <person name="Li X."/>
            <person name="Kong Y."/>
            <person name="Jiang Z."/>
            <person name="Chourrout D."/>
            <person name="Li R."/>
            <person name="Bao Z."/>
        </authorList>
    </citation>
    <scope>NUCLEOTIDE SEQUENCE [LARGE SCALE GENOMIC DNA]</scope>
    <source>
        <strain evidence="1 2">PY_sf001</strain>
    </source>
</reference>
<protein>
    <submittedName>
        <fullName evidence="1">Uncharacterized protein</fullName>
    </submittedName>
</protein>
<name>A0A210Q566_MIZYE</name>
<keyword evidence="2" id="KW-1185">Reference proteome</keyword>
<proteinExistence type="predicted"/>
<sequence length="334" mass="36557">MNTDVSCLYDVVRKIAKHATTITAAPVTQSHSSQCHEYSGHQELMKIISADKCVSYTKVWGPLQVLGSQRHDCLVQAINHLAASYNHFDNRTCSCSHSGSDDLVFQNFHGAIMTNVLGTNVASRGSQGYCWTHQTLWSQLRLLAGTNTRSYCLTDLINHLALSTQRHTDTCSCHPVSVTSTPHTQHPVTVQPTSHPATAKSPITVQPCQKLETLIALAHNSYLVDNAVPCPSGGHSKAEATVVDLCQAPASISWRKGYNVLHHCHDIPQYTAVASFAGNLYHGDGVSGILISCNTTSLRIATERCDHPIEVVTVVTGARDQYTHMADNYYTIHW</sequence>